<protein>
    <submittedName>
        <fullName evidence="1">Uncharacterized protein</fullName>
    </submittedName>
</protein>
<dbReference type="EMBL" id="GGEC01071403">
    <property type="protein sequence ID" value="MBX51887.1"/>
    <property type="molecule type" value="Transcribed_RNA"/>
</dbReference>
<organism evidence="1">
    <name type="scientific">Rhizophora mucronata</name>
    <name type="common">Asiatic mangrove</name>
    <dbReference type="NCBI Taxonomy" id="61149"/>
    <lineage>
        <taxon>Eukaryota</taxon>
        <taxon>Viridiplantae</taxon>
        <taxon>Streptophyta</taxon>
        <taxon>Embryophyta</taxon>
        <taxon>Tracheophyta</taxon>
        <taxon>Spermatophyta</taxon>
        <taxon>Magnoliopsida</taxon>
        <taxon>eudicotyledons</taxon>
        <taxon>Gunneridae</taxon>
        <taxon>Pentapetalae</taxon>
        <taxon>rosids</taxon>
        <taxon>fabids</taxon>
        <taxon>Malpighiales</taxon>
        <taxon>Rhizophoraceae</taxon>
        <taxon>Rhizophora</taxon>
    </lineage>
</organism>
<evidence type="ECO:0000313" key="1">
    <source>
        <dbReference type="EMBL" id="MBX51887.1"/>
    </source>
</evidence>
<accession>A0A2P2PAZ0</accession>
<proteinExistence type="predicted"/>
<name>A0A2P2PAZ0_RHIMU</name>
<reference evidence="1" key="1">
    <citation type="submission" date="2018-02" db="EMBL/GenBank/DDBJ databases">
        <title>Rhizophora mucronata_Transcriptome.</title>
        <authorList>
            <person name="Meera S.P."/>
            <person name="Sreeshan A."/>
            <person name="Augustine A."/>
        </authorList>
    </citation>
    <scope>NUCLEOTIDE SEQUENCE</scope>
    <source>
        <tissue evidence="1">Leaf</tissue>
    </source>
</reference>
<sequence>MNLIFAPD</sequence>